<evidence type="ECO:0000256" key="1">
    <source>
        <dbReference type="SAM" id="MobiDB-lite"/>
    </source>
</evidence>
<keyword evidence="2" id="KW-1133">Transmembrane helix</keyword>
<dbReference type="AlphaFoldDB" id="A0AAV4RMI4"/>
<reference evidence="3 4" key="1">
    <citation type="submission" date="2021-06" db="EMBL/GenBank/DDBJ databases">
        <title>Caerostris darwini draft genome.</title>
        <authorList>
            <person name="Kono N."/>
            <person name="Arakawa K."/>
        </authorList>
    </citation>
    <scope>NUCLEOTIDE SEQUENCE [LARGE SCALE GENOMIC DNA]</scope>
</reference>
<protein>
    <submittedName>
        <fullName evidence="3">Uncharacterized protein</fullName>
    </submittedName>
</protein>
<name>A0AAV4RMI4_9ARAC</name>
<dbReference type="Proteomes" id="UP001054837">
    <property type="component" value="Unassembled WGS sequence"/>
</dbReference>
<dbReference type="EMBL" id="BPLQ01006375">
    <property type="protein sequence ID" value="GIY21996.1"/>
    <property type="molecule type" value="Genomic_DNA"/>
</dbReference>
<evidence type="ECO:0000313" key="4">
    <source>
        <dbReference type="Proteomes" id="UP001054837"/>
    </source>
</evidence>
<feature type="region of interest" description="Disordered" evidence="1">
    <location>
        <begin position="21"/>
        <end position="52"/>
    </location>
</feature>
<organism evidence="3 4">
    <name type="scientific">Caerostris darwini</name>
    <dbReference type="NCBI Taxonomy" id="1538125"/>
    <lineage>
        <taxon>Eukaryota</taxon>
        <taxon>Metazoa</taxon>
        <taxon>Ecdysozoa</taxon>
        <taxon>Arthropoda</taxon>
        <taxon>Chelicerata</taxon>
        <taxon>Arachnida</taxon>
        <taxon>Araneae</taxon>
        <taxon>Araneomorphae</taxon>
        <taxon>Entelegynae</taxon>
        <taxon>Araneoidea</taxon>
        <taxon>Araneidae</taxon>
        <taxon>Caerostris</taxon>
    </lineage>
</organism>
<feature type="transmembrane region" description="Helical" evidence="2">
    <location>
        <begin position="66"/>
        <end position="87"/>
    </location>
</feature>
<evidence type="ECO:0000256" key="2">
    <source>
        <dbReference type="SAM" id="Phobius"/>
    </source>
</evidence>
<accession>A0AAV4RMI4</accession>
<comment type="caution">
    <text evidence="3">The sequence shown here is derived from an EMBL/GenBank/DDBJ whole genome shotgun (WGS) entry which is preliminary data.</text>
</comment>
<sequence>MIVRDTTTSVALQMALRLGTEATNDNGEGGDDKGVLQMTSHPSPNGWPNKGMVRDQIKKDGRRAKFYYSVSYFILFHTYFILSASFYTRRGGYPDTYCPHYQKRGRFTRYPKGDKGWGDRPPRVV</sequence>
<keyword evidence="2" id="KW-0472">Membrane</keyword>
<keyword evidence="4" id="KW-1185">Reference proteome</keyword>
<gene>
    <name evidence="3" type="ORF">CDAR_440171</name>
</gene>
<keyword evidence="2" id="KW-0812">Transmembrane</keyword>
<proteinExistence type="predicted"/>
<evidence type="ECO:0000313" key="3">
    <source>
        <dbReference type="EMBL" id="GIY21996.1"/>
    </source>
</evidence>